<evidence type="ECO:0000313" key="2">
    <source>
        <dbReference type="EMBL" id="TVY07016.1"/>
    </source>
</evidence>
<reference evidence="2 3" key="1">
    <citation type="submission" date="2019-07" db="EMBL/GenBank/DDBJ databases">
        <authorList>
            <person name="Kim J."/>
        </authorList>
    </citation>
    <scope>NUCLEOTIDE SEQUENCE [LARGE SCALE GENOMIC DNA]</scope>
    <source>
        <strain evidence="2 3">JC52</strain>
    </source>
</reference>
<evidence type="ECO:0000256" key="1">
    <source>
        <dbReference type="SAM" id="Phobius"/>
    </source>
</evidence>
<dbReference type="AlphaFoldDB" id="A0A559K4H1"/>
<dbReference type="InterPro" id="IPR036938">
    <property type="entry name" value="PAP2/HPO_sf"/>
</dbReference>
<dbReference type="GO" id="GO:0016020">
    <property type="term" value="C:membrane"/>
    <property type="evidence" value="ECO:0007669"/>
    <property type="project" value="UniProtKB-SubCell"/>
</dbReference>
<comment type="caution">
    <text evidence="2">The sequence shown here is derived from an EMBL/GenBank/DDBJ whole genome shotgun (WGS) entry which is preliminary data.</text>
</comment>
<protein>
    <submittedName>
        <fullName evidence="2">Inositol phosphorylceramide synthase</fullName>
    </submittedName>
</protein>
<feature type="transmembrane region" description="Helical" evidence="1">
    <location>
        <begin position="180"/>
        <end position="197"/>
    </location>
</feature>
<proteinExistence type="predicted"/>
<keyword evidence="1" id="KW-0812">Transmembrane</keyword>
<keyword evidence="1" id="KW-0472">Membrane</keyword>
<keyword evidence="1" id="KW-1133">Transmembrane helix</keyword>
<organism evidence="2 3">
    <name type="scientific">Paenibacillus cremeus</name>
    <dbReference type="NCBI Taxonomy" id="2163881"/>
    <lineage>
        <taxon>Bacteria</taxon>
        <taxon>Bacillati</taxon>
        <taxon>Bacillota</taxon>
        <taxon>Bacilli</taxon>
        <taxon>Bacillales</taxon>
        <taxon>Paenibacillaceae</taxon>
        <taxon>Paenibacillus</taxon>
    </lineage>
</organism>
<dbReference type="Proteomes" id="UP000317036">
    <property type="component" value="Unassembled WGS sequence"/>
</dbReference>
<feature type="transmembrane region" description="Helical" evidence="1">
    <location>
        <begin position="49"/>
        <end position="71"/>
    </location>
</feature>
<name>A0A559K4H1_9BACL</name>
<dbReference type="RefSeq" id="WP_144852625.1">
    <property type="nucleotide sequence ID" value="NZ_VNJI01000044.1"/>
</dbReference>
<gene>
    <name evidence="2" type="ORF">FPZ49_25995</name>
</gene>
<feature type="transmembrane region" description="Helical" evidence="1">
    <location>
        <begin position="83"/>
        <end position="103"/>
    </location>
</feature>
<feature type="transmembrane region" description="Helical" evidence="1">
    <location>
        <begin position="9"/>
        <end position="29"/>
    </location>
</feature>
<dbReference type="OrthoDB" id="9790723at2"/>
<dbReference type="EMBL" id="VNJI01000044">
    <property type="protein sequence ID" value="TVY07016.1"/>
    <property type="molecule type" value="Genomic_DNA"/>
</dbReference>
<accession>A0A559K4H1</accession>
<keyword evidence="3" id="KW-1185">Reference proteome</keyword>
<sequence>MNVKRTTQLILALTSLLIIPLLGAIYVYLNHSGGPTNSLVTDLDRAIPFLKIFILPYMGWYVFLPFAFIYLAVKQREIYYETLLQFILGLLACYTVYFLYQTYVPRPELVGSSFLTNIVRMAYSFDEPLNCFPSTHVLTSYLMMKAYLRATSASRSIRVSVTVISLLIIASTQFIKQHVLLDIAGAIAVAEVVIFTLKRVRQYFLRSTPAADILKLEVELPQSVQPLKRGA</sequence>
<dbReference type="SUPFAM" id="SSF48317">
    <property type="entry name" value="Acid phosphatase/Vanadium-dependent haloperoxidase"/>
    <property type="match status" value="1"/>
</dbReference>
<evidence type="ECO:0000313" key="3">
    <source>
        <dbReference type="Proteomes" id="UP000317036"/>
    </source>
</evidence>